<keyword evidence="6" id="KW-1185">Reference proteome</keyword>
<dbReference type="Proteomes" id="UP000293902">
    <property type="component" value="Chromosome"/>
</dbReference>
<evidence type="ECO:0000256" key="1">
    <source>
        <dbReference type="ARBA" id="ARBA00005953"/>
    </source>
</evidence>
<dbReference type="EMBL" id="CP036313">
    <property type="protein sequence ID" value="QBH13345.1"/>
    <property type="molecule type" value="Genomic_DNA"/>
</dbReference>
<evidence type="ECO:0000313" key="6">
    <source>
        <dbReference type="Proteomes" id="UP000293902"/>
    </source>
</evidence>
<dbReference type="AlphaFoldDB" id="A0A328FDZ1"/>
<dbReference type="SUPFAM" id="SSF54637">
    <property type="entry name" value="Thioesterase/thiol ester dehydrase-isomerase"/>
    <property type="match status" value="1"/>
</dbReference>
<dbReference type="PANTHER" id="PTHR31793:SF27">
    <property type="entry name" value="NOVEL THIOESTERASE SUPERFAMILY DOMAIN AND SAPOSIN A-TYPE DOMAIN CONTAINING PROTEIN (0610012H03RIK)"/>
    <property type="match status" value="1"/>
</dbReference>
<reference evidence="4 5" key="1">
    <citation type="submission" date="2018-06" db="EMBL/GenBank/DDBJ databases">
        <title>Complete Genome Sequence of Desulfobacter hydrogenophilus (DSM3380).</title>
        <authorList>
            <person name="Marietou A."/>
            <person name="Schreiber L."/>
            <person name="Marshall I."/>
            <person name="Jorgensen B."/>
        </authorList>
    </citation>
    <scope>NUCLEOTIDE SEQUENCE [LARGE SCALE GENOMIC DNA]</scope>
    <source>
        <strain evidence="4 5">DSM 3380</strain>
    </source>
</reference>
<evidence type="ECO:0000313" key="5">
    <source>
        <dbReference type="Proteomes" id="UP000248798"/>
    </source>
</evidence>
<dbReference type="InterPro" id="IPR029069">
    <property type="entry name" value="HotDog_dom_sf"/>
</dbReference>
<dbReference type="NCBIfam" id="TIGR00051">
    <property type="entry name" value="YbgC/FadM family acyl-CoA thioesterase"/>
    <property type="match status" value="1"/>
</dbReference>
<protein>
    <submittedName>
        <fullName evidence="4">Acyl-CoA thioesterase</fullName>
    </submittedName>
</protein>
<proteinExistence type="inferred from homology"/>
<evidence type="ECO:0000256" key="2">
    <source>
        <dbReference type="ARBA" id="ARBA00022801"/>
    </source>
</evidence>
<dbReference type="PANTHER" id="PTHR31793">
    <property type="entry name" value="4-HYDROXYBENZOYL-COA THIOESTERASE FAMILY MEMBER"/>
    <property type="match status" value="1"/>
</dbReference>
<accession>A0A328FDZ1</accession>
<sequence length="165" mass="19454">MKPKPFKPEITDEKASYVKDQTTGLFWHRTSHRTLYADTDRSQVVYHANYLRFFEQGRAALMRDIAYAYREIEKSGFIYPIIETKLNYFAPLFYDDLMWIHTRPAALERVKLQFDYVITSHTYDQIICKGYTRHCATNAQGIPVGVDEKTVRVWTQFPGKKEAEQ</sequence>
<dbReference type="Gene3D" id="3.10.129.10">
    <property type="entry name" value="Hotdog Thioesterase"/>
    <property type="match status" value="1"/>
</dbReference>
<dbReference type="RefSeq" id="WP_111957869.1">
    <property type="nucleotide sequence ID" value="NZ_CP036313.1"/>
</dbReference>
<keyword evidence="2" id="KW-0378">Hydrolase</keyword>
<dbReference type="GO" id="GO:0047617">
    <property type="term" value="F:fatty acyl-CoA hydrolase activity"/>
    <property type="evidence" value="ECO:0007669"/>
    <property type="project" value="TreeGrafter"/>
</dbReference>
<evidence type="ECO:0000313" key="4">
    <source>
        <dbReference type="EMBL" id="RAM01255.1"/>
    </source>
</evidence>
<reference evidence="3 6" key="2">
    <citation type="submission" date="2019-02" db="EMBL/GenBank/DDBJ databases">
        <title>Complete genome sequence of Desulfobacter hydrogenophilus AcRS1.</title>
        <authorList>
            <person name="Marietou A."/>
            <person name="Lund M.B."/>
            <person name="Marshall I.P.G."/>
            <person name="Schreiber L."/>
            <person name="Jorgensen B."/>
        </authorList>
    </citation>
    <scope>NUCLEOTIDE SEQUENCE [LARGE SCALE GENOMIC DNA]</scope>
    <source>
        <strain evidence="3 6">AcRS1</strain>
    </source>
</reference>
<dbReference type="InterPro" id="IPR006684">
    <property type="entry name" value="YbgC/YbaW"/>
</dbReference>
<dbReference type="CDD" id="cd00586">
    <property type="entry name" value="4HBT"/>
    <property type="match status" value="1"/>
</dbReference>
<organism evidence="4 5">
    <name type="scientific">Desulfobacter hydrogenophilus</name>
    <dbReference type="NCBI Taxonomy" id="2291"/>
    <lineage>
        <taxon>Bacteria</taxon>
        <taxon>Pseudomonadati</taxon>
        <taxon>Thermodesulfobacteriota</taxon>
        <taxon>Desulfobacteria</taxon>
        <taxon>Desulfobacterales</taxon>
        <taxon>Desulfobacteraceae</taxon>
        <taxon>Desulfobacter</taxon>
    </lineage>
</organism>
<name>A0A328FDZ1_9BACT</name>
<comment type="similarity">
    <text evidence="1">Belongs to the 4-hydroxybenzoyl-CoA thioesterase family.</text>
</comment>
<dbReference type="OrthoDB" id="9808429at2"/>
<dbReference type="Proteomes" id="UP000248798">
    <property type="component" value="Unassembled WGS sequence"/>
</dbReference>
<evidence type="ECO:0000313" key="3">
    <source>
        <dbReference type="EMBL" id="QBH13345.1"/>
    </source>
</evidence>
<dbReference type="InterPro" id="IPR050563">
    <property type="entry name" value="4-hydroxybenzoyl-CoA_TE"/>
</dbReference>
<dbReference type="Pfam" id="PF13279">
    <property type="entry name" value="4HBT_2"/>
    <property type="match status" value="1"/>
</dbReference>
<dbReference type="EMBL" id="QLNI01000029">
    <property type="protein sequence ID" value="RAM01255.1"/>
    <property type="molecule type" value="Genomic_DNA"/>
</dbReference>
<gene>
    <name evidence="4" type="ORF">DO021_14350</name>
    <name evidence="3" type="ORF">EYB58_10670</name>
</gene>